<dbReference type="Gene3D" id="1.10.10.60">
    <property type="entry name" value="Homeodomain-like"/>
    <property type="match status" value="1"/>
</dbReference>
<organism evidence="6 7">
    <name type="scientific">Sphingobium quisquiliarum P25</name>
    <dbReference type="NCBI Taxonomy" id="1329909"/>
    <lineage>
        <taxon>Bacteria</taxon>
        <taxon>Pseudomonadati</taxon>
        <taxon>Pseudomonadota</taxon>
        <taxon>Alphaproteobacteria</taxon>
        <taxon>Sphingomonadales</taxon>
        <taxon>Sphingomonadaceae</taxon>
        <taxon>Sphingobium</taxon>
    </lineage>
</organism>
<dbReference type="Pfam" id="PF12833">
    <property type="entry name" value="HTH_18"/>
    <property type="match status" value="1"/>
</dbReference>
<dbReference type="InterPro" id="IPR011051">
    <property type="entry name" value="RmlC_Cupin_sf"/>
</dbReference>
<dbReference type="AlphaFoldDB" id="T0GVP8"/>
<feature type="compositionally biased region" description="Gly residues" evidence="4">
    <location>
        <begin position="314"/>
        <end position="324"/>
    </location>
</feature>
<evidence type="ECO:0000259" key="5">
    <source>
        <dbReference type="PROSITE" id="PS01124"/>
    </source>
</evidence>
<keyword evidence="2" id="KW-0238">DNA-binding</keyword>
<evidence type="ECO:0000313" key="7">
    <source>
        <dbReference type="Proteomes" id="UP000015525"/>
    </source>
</evidence>
<dbReference type="InterPro" id="IPR014710">
    <property type="entry name" value="RmlC-like_jellyroll"/>
</dbReference>
<name>T0GVP8_9SPHN</name>
<proteinExistence type="predicted"/>
<keyword evidence="1" id="KW-0805">Transcription regulation</keyword>
<dbReference type="PANTHER" id="PTHR46796">
    <property type="entry name" value="HTH-TYPE TRANSCRIPTIONAL ACTIVATOR RHAS-RELATED"/>
    <property type="match status" value="1"/>
</dbReference>
<dbReference type="SUPFAM" id="SSF51182">
    <property type="entry name" value="RmlC-like cupins"/>
    <property type="match status" value="1"/>
</dbReference>
<dbReference type="SUPFAM" id="SSF46689">
    <property type="entry name" value="Homeodomain-like"/>
    <property type="match status" value="2"/>
</dbReference>
<dbReference type="Proteomes" id="UP000015525">
    <property type="component" value="Unassembled WGS sequence"/>
</dbReference>
<dbReference type="InterPro" id="IPR032783">
    <property type="entry name" value="AraC_lig"/>
</dbReference>
<dbReference type="SMART" id="SM00342">
    <property type="entry name" value="HTH_ARAC"/>
    <property type="match status" value="1"/>
</dbReference>
<dbReference type="InterPro" id="IPR018060">
    <property type="entry name" value="HTH_AraC"/>
</dbReference>
<sequence>MEPLSQLLAAVRISSPLLSVIRIGRDTAVRIDSLSGSPFNYVIKGSLIFTSGDTVVPLERGDFLMLPRWPVHEFTNGERLHTASLKDIYEGLGLPSWSEDLDQSIRIDVGDPPWTAELLSGTAILNFAAVSSVARALPDVIHLGGALNRLKPWIEPVMLLIEDGSGEPRMGFNTVATRAIEMLLAVALRDWALSSSHERGWLRAIGHPPVARALAAIGRAPGRHWTVASLAAEAGLSRSVFAETFHRLMDETPFHYLRRYRMQLAAERLSDGDASPARIGAQLGYDNPLTFSRAFRSVHGTSPSRFRKARAARGAGGGSGPDAV</sequence>
<evidence type="ECO:0000256" key="3">
    <source>
        <dbReference type="ARBA" id="ARBA00023163"/>
    </source>
</evidence>
<dbReference type="EMBL" id="ATHO01000072">
    <property type="protein sequence ID" value="EQB08051.1"/>
    <property type="molecule type" value="Genomic_DNA"/>
</dbReference>
<dbReference type="PROSITE" id="PS01124">
    <property type="entry name" value="HTH_ARAC_FAMILY_2"/>
    <property type="match status" value="1"/>
</dbReference>
<evidence type="ECO:0000256" key="4">
    <source>
        <dbReference type="SAM" id="MobiDB-lite"/>
    </source>
</evidence>
<accession>T0GVP8</accession>
<dbReference type="InterPro" id="IPR009057">
    <property type="entry name" value="Homeodomain-like_sf"/>
</dbReference>
<feature type="region of interest" description="Disordered" evidence="4">
    <location>
        <begin position="303"/>
        <end position="324"/>
    </location>
</feature>
<protein>
    <recommendedName>
        <fullName evidence="5">HTH araC/xylS-type domain-containing protein</fullName>
    </recommendedName>
</protein>
<keyword evidence="7" id="KW-1185">Reference proteome</keyword>
<evidence type="ECO:0000256" key="1">
    <source>
        <dbReference type="ARBA" id="ARBA00023015"/>
    </source>
</evidence>
<gene>
    <name evidence="6" type="ORF">L288_08980</name>
</gene>
<evidence type="ECO:0000313" key="6">
    <source>
        <dbReference type="EMBL" id="EQB08051.1"/>
    </source>
</evidence>
<dbReference type="GO" id="GO:0043565">
    <property type="term" value="F:sequence-specific DNA binding"/>
    <property type="evidence" value="ECO:0007669"/>
    <property type="project" value="InterPro"/>
</dbReference>
<evidence type="ECO:0000256" key="2">
    <source>
        <dbReference type="ARBA" id="ARBA00023125"/>
    </source>
</evidence>
<dbReference type="PATRIC" id="fig|1329909.3.peg.1739"/>
<dbReference type="PANTHER" id="PTHR46796:SF7">
    <property type="entry name" value="ARAC FAMILY TRANSCRIPTIONAL REGULATOR"/>
    <property type="match status" value="1"/>
</dbReference>
<feature type="domain" description="HTH araC/xylS-type" evidence="5">
    <location>
        <begin position="211"/>
        <end position="309"/>
    </location>
</feature>
<dbReference type="GO" id="GO:0003700">
    <property type="term" value="F:DNA-binding transcription factor activity"/>
    <property type="evidence" value="ECO:0007669"/>
    <property type="project" value="InterPro"/>
</dbReference>
<dbReference type="Pfam" id="PF12852">
    <property type="entry name" value="Cupin_6"/>
    <property type="match status" value="1"/>
</dbReference>
<keyword evidence="3" id="KW-0804">Transcription</keyword>
<reference evidence="6 7" key="1">
    <citation type="journal article" date="2013" name="Genome Announc.">
        <title>Draft Genome Sequence of Sphingobium quisquiliarum Strain P25T, a Novel Hexachlorocyclohexane (HCH)-Degrading Bacterium Isolated from an HCH Dumpsite.</title>
        <authorList>
            <person name="Kumar Singh A."/>
            <person name="Sangwan N."/>
            <person name="Sharma A."/>
            <person name="Gupta V."/>
            <person name="Khurana J.P."/>
            <person name="Lal R."/>
        </authorList>
    </citation>
    <scope>NUCLEOTIDE SEQUENCE [LARGE SCALE GENOMIC DNA]</scope>
    <source>
        <strain evidence="6 7">P25</strain>
    </source>
</reference>
<dbReference type="RefSeq" id="WP_021238069.1">
    <property type="nucleotide sequence ID" value="NZ_ATHO01000072.1"/>
</dbReference>
<comment type="caution">
    <text evidence="6">The sequence shown here is derived from an EMBL/GenBank/DDBJ whole genome shotgun (WGS) entry which is preliminary data.</text>
</comment>
<dbReference type="Gene3D" id="2.60.120.10">
    <property type="entry name" value="Jelly Rolls"/>
    <property type="match status" value="1"/>
</dbReference>
<dbReference type="InterPro" id="IPR050204">
    <property type="entry name" value="AraC_XylS_family_regulators"/>
</dbReference>